<evidence type="ECO:0000313" key="3">
    <source>
        <dbReference type="EMBL" id="KAF4659495.1"/>
    </source>
</evidence>
<sequence>MVKDEAVLEVFDGNGLQLFRFNRLAADFPEVLGQNCRNSSIAKMKRRKMAIACLRGLANPKGLRSAYSQGPASRVSTGPRAAERMLLPSSPGPKRPGCRRLSRIMSSASTMDSRGSLRLDHQSTRGQGARHPAKRGGGCRSPANRKAAYDGLTSALARLNGGPDPRDLGLSTRSTAAPLVAKIMKDGAGRPLQRMTPEDINMSLSDRQAIIMWMSESLDVDDAVVFTAIAIADRYGAKLASQTRYYSSRATLLLSGAELQQVMVAALCIALKTADTFDGKDTLEKGVAVRDFLAHLSGYMLPPEKIYTAEATILNVLNFDVYNQTAEYVVRTAFSAYCPTPTAEALPREYWLAQYLLEIVALSIPLSVINSEASLAAVCIACEACGAHSPVATPDNFASLRAQIMGVWRGRWEDLGYALAESIDKKYASPKRRCVSLISLDYYFEEANYHCY</sequence>
<dbReference type="Gene3D" id="1.10.472.10">
    <property type="entry name" value="Cyclin-like"/>
    <property type="match status" value="1"/>
</dbReference>
<evidence type="ECO:0000313" key="4">
    <source>
        <dbReference type="Proteomes" id="UP000591131"/>
    </source>
</evidence>
<dbReference type="InterPro" id="IPR006671">
    <property type="entry name" value="Cyclin_N"/>
</dbReference>
<dbReference type="AlphaFoldDB" id="A0A7J6LJN7"/>
<feature type="domain" description="Cyclin N-terminal" evidence="2">
    <location>
        <begin position="200"/>
        <end position="321"/>
    </location>
</feature>
<name>A0A7J6LJN7_PERCH</name>
<dbReference type="OrthoDB" id="10414091at2759"/>
<dbReference type="SUPFAM" id="SSF47954">
    <property type="entry name" value="Cyclin-like"/>
    <property type="match status" value="1"/>
</dbReference>
<proteinExistence type="predicted"/>
<dbReference type="InterPro" id="IPR036915">
    <property type="entry name" value="Cyclin-like_sf"/>
</dbReference>
<reference evidence="3 4" key="1">
    <citation type="submission" date="2020-04" db="EMBL/GenBank/DDBJ databases">
        <title>Perkinsus chesapeaki whole genome sequence.</title>
        <authorList>
            <person name="Bogema D.R."/>
        </authorList>
    </citation>
    <scope>NUCLEOTIDE SEQUENCE [LARGE SCALE GENOMIC DNA]</scope>
    <source>
        <strain evidence="3">ATCC PRA-425</strain>
    </source>
</reference>
<gene>
    <name evidence="3" type="ORF">FOL47_007570</name>
</gene>
<dbReference type="Proteomes" id="UP000591131">
    <property type="component" value="Unassembled WGS sequence"/>
</dbReference>
<feature type="region of interest" description="Disordered" evidence="1">
    <location>
        <begin position="107"/>
        <end position="145"/>
    </location>
</feature>
<protein>
    <recommendedName>
        <fullName evidence="2">Cyclin N-terminal domain-containing protein</fullName>
    </recommendedName>
</protein>
<accession>A0A7J6LJN7</accession>
<keyword evidence="4" id="KW-1185">Reference proteome</keyword>
<evidence type="ECO:0000259" key="2">
    <source>
        <dbReference type="Pfam" id="PF00134"/>
    </source>
</evidence>
<dbReference type="Pfam" id="PF00134">
    <property type="entry name" value="Cyclin_N"/>
    <property type="match status" value="1"/>
</dbReference>
<organism evidence="3 4">
    <name type="scientific">Perkinsus chesapeaki</name>
    <name type="common">Clam parasite</name>
    <name type="synonym">Perkinsus andrewsi</name>
    <dbReference type="NCBI Taxonomy" id="330153"/>
    <lineage>
        <taxon>Eukaryota</taxon>
        <taxon>Sar</taxon>
        <taxon>Alveolata</taxon>
        <taxon>Perkinsozoa</taxon>
        <taxon>Perkinsea</taxon>
        <taxon>Perkinsida</taxon>
        <taxon>Perkinsidae</taxon>
        <taxon>Perkinsus</taxon>
    </lineage>
</organism>
<dbReference type="EMBL" id="JAAPAO010000450">
    <property type="protein sequence ID" value="KAF4659495.1"/>
    <property type="molecule type" value="Genomic_DNA"/>
</dbReference>
<evidence type="ECO:0000256" key="1">
    <source>
        <dbReference type="SAM" id="MobiDB-lite"/>
    </source>
</evidence>
<comment type="caution">
    <text evidence="3">The sequence shown here is derived from an EMBL/GenBank/DDBJ whole genome shotgun (WGS) entry which is preliminary data.</text>
</comment>